<dbReference type="Pfam" id="PF18925">
    <property type="entry name" value="DUF5675"/>
    <property type="match status" value="1"/>
</dbReference>
<dbReference type="InterPro" id="IPR043732">
    <property type="entry name" value="DUF5675"/>
</dbReference>
<accession>A0A6J5RLL7</accession>
<sequence length="141" mass="15277">MIAKLTRGPSTDHGTFGVLRFGDASVFTTELPWRNNLQKRSCVPVGSYRCALTKSPRFGNVYLLANVPGRSHVLIHPANFAGDSALGWTTELEGCIAPCMRVGTMRNKAGVMQAAGIVSRPALNLLMAWANSEPFTLEITQ</sequence>
<evidence type="ECO:0000313" key="2">
    <source>
        <dbReference type="EMBL" id="CAB4194501.1"/>
    </source>
</evidence>
<dbReference type="EMBL" id="LR797210">
    <property type="protein sequence ID" value="CAB4194501.1"/>
    <property type="molecule type" value="Genomic_DNA"/>
</dbReference>
<proteinExistence type="predicted"/>
<reference evidence="2" key="1">
    <citation type="submission" date="2020-05" db="EMBL/GenBank/DDBJ databases">
        <authorList>
            <person name="Chiriac C."/>
            <person name="Salcher M."/>
            <person name="Ghai R."/>
            <person name="Kavagutti S V."/>
        </authorList>
    </citation>
    <scope>NUCLEOTIDE SEQUENCE</scope>
</reference>
<organism evidence="2">
    <name type="scientific">uncultured Caudovirales phage</name>
    <dbReference type="NCBI Taxonomy" id="2100421"/>
    <lineage>
        <taxon>Viruses</taxon>
        <taxon>Duplodnaviria</taxon>
        <taxon>Heunggongvirae</taxon>
        <taxon>Uroviricota</taxon>
        <taxon>Caudoviricetes</taxon>
        <taxon>Peduoviridae</taxon>
        <taxon>Maltschvirus</taxon>
        <taxon>Maltschvirus maltsch</taxon>
    </lineage>
</organism>
<gene>
    <name evidence="2" type="ORF">UFOVP1254_91</name>
</gene>
<feature type="domain" description="DUF5675" evidence="1">
    <location>
        <begin position="5"/>
        <end position="113"/>
    </location>
</feature>
<protein>
    <recommendedName>
        <fullName evidence="1">DUF5675 domain-containing protein</fullName>
    </recommendedName>
</protein>
<evidence type="ECO:0000259" key="1">
    <source>
        <dbReference type="Pfam" id="PF18925"/>
    </source>
</evidence>
<name>A0A6J5RLL7_9CAUD</name>